<dbReference type="InterPro" id="IPR013551">
    <property type="entry name" value="YicC-like_C"/>
</dbReference>
<dbReference type="RefSeq" id="WP_023792975.1">
    <property type="nucleotide sequence ID" value="NC_023003.1"/>
</dbReference>
<evidence type="ECO:0000256" key="4">
    <source>
        <dbReference type="ARBA" id="ARBA00022801"/>
    </source>
</evidence>
<evidence type="ECO:0000256" key="1">
    <source>
        <dbReference type="ARBA" id="ARBA00001968"/>
    </source>
</evidence>
<gene>
    <name evidence="8" type="ORF">BABL1_gene_133</name>
</gene>
<dbReference type="eggNOG" id="COG1561">
    <property type="taxonomic scope" value="Bacteria"/>
</dbReference>
<comment type="cofactor">
    <cofactor evidence="1">
        <name>a divalent metal cation</name>
        <dbReference type="ChEBI" id="CHEBI:60240"/>
    </cofactor>
</comment>
<evidence type="ECO:0000313" key="9">
    <source>
        <dbReference type="Proteomes" id="UP000018769"/>
    </source>
</evidence>
<dbReference type="InterPro" id="IPR013527">
    <property type="entry name" value="YicC-like_N"/>
</dbReference>
<dbReference type="OrthoDB" id="9771229at2"/>
<dbReference type="GO" id="GO:0004521">
    <property type="term" value="F:RNA endonuclease activity"/>
    <property type="evidence" value="ECO:0007669"/>
    <property type="project" value="InterPro"/>
</dbReference>
<dbReference type="NCBIfam" id="TIGR00255">
    <property type="entry name" value="YicC/YloC family endoribonuclease"/>
    <property type="match status" value="1"/>
</dbReference>
<proteinExistence type="inferred from homology"/>
<evidence type="ECO:0000256" key="2">
    <source>
        <dbReference type="ARBA" id="ARBA00022722"/>
    </source>
</evidence>
<dbReference type="STRING" id="673862.BABL1_gene_133"/>
<comment type="similarity">
    <text evidence="5">Belongs to the YicC/YloC family.</text>
</comment>
<dbReference type="AlphaFoldDB" id="V6DJE4"/>
<dbReference type="PANTHER" id="PTHR30636">
    <property type="entry name" value="UPF0701 PROTEIN YICC"/>
    <property type="match status" value="1"/>
</dbReference>
<dbReference type="HOGENOM" id="CLU_076609_1_0_7"/>
<dbReference type="EMBL" id="HG793133">
    <property type="protein sequence ID" value="CDK30998.1"/>
    <property type="molecule type" value="Genomic_DNA"/>
</dbReference>
<feature type="domain" description="Endoribonuclease YicC-like N-terminal" evidence="6">
    <location>
        <begin position="5"/>
        <end position="160"/>
    </location>
</feature>
<evidence type="ECO:0000256" key="3">
    <source>
        <dbReference type="ARBA" id="ARBA00022759"/>
    </source>
</evidence>
<accession>V6DJE4</accession>
<dbReference type="GO" id="GO:0016787">
    <property type="term" value="F:hydrolase activity"/>
    <property type="evidence" value="ECO:0007669"/>
    <property type="project" value="UniProtKB-KW"/>
</dbReference>
<evidence type="ECO:0000259" key="6">
    <source>
        <dbReference type="Pfam" id="PF03755"/>
    </source>
</evidence>
<keyword evidence="4" id="KW-0378">Hydrolase</keyword>
<evidence type="ECO:0000259" key="7">
    <source>
        <dbReference type="Pfam" id="PF08340"/>
    </source>
</evidence>
<dbReference type="Pfam" id="PF03755">
    <property type="entry name" value="YicC-like_N"/>
    <property type="match status" value="1"/>
</dbReference>
<dbReference type="Pfam" id="PF08340">
    <property type="entry name" value="YicC-like_C"/>
    <property type="match status" value="1"/>
</dbReference>
<reference evidence="8 9" key="1">
    <citation type="journal article" date="2015" name="Biol. Direct">
        <title>Babela massiliensis, a representative of a widespread bacterial phylum with unusual adaptations to parasitism in amoebae.</title>
        <authorList>
            <person name="Pagnier I."/>
            <person name="Yutin N."/>
            <person name="Croce O."/>
            <person name="Makarova K.S."/>
            <person name="Wolf Y.I."/>
            <person name="Benamar S."/>
            <person name="Raoult D."/>
            <person name="Koonin E.V."/>
            <person name="La Scola B."/>
        </authorList>
    </citation>
    <scope>NUCLEOTIDE SEQUENCE [LARGE SCALE GENOMIC DNA]</scope>
    <source>
        <strain evidence="9">BABL1</strain>
    </source>
</reference>
<organism evidence="8 9">
    <name type="scientific">Candidatus Babela massiliensis</name>
    <dbReference type="NCBI Taxonomy" id="673862"/>
    <lineage>
        <taxon>Bacteria</taxon>
        <taxon>Candidatus Babelota</taxon>
        <taxon>Candidatus Babeliae</taxon>
        <taxon>Candidatus Babeliales</taxon>
        <taxon>Candidatus Babeliaceae</taxon>
        <taxon>Candidatus Babela</taxon>
    </lineage>
</organism>
<protein>
    <submittedName>
        <fullName evidence="8">Uncharacterized stress-induced protein</fullName>
    </submittedName>
</protein>
<sequence>MNIKILSMTGFSSLSVMLPVKEGLNVTMTLKSLNSRYFEFNAKLPFSLSKLELTLMRYFKSKLHRGNVSFSLYISNPSLLSHPIEPDFSLISQYINSVKLIKEKHAIIGDFEIKDLIKLPNIFLIKEEPIEDNITNNIMFHIEKMVESLIETRVLEGKAIGQDLLNRILLIKEYIDQLEPRSKIVVKERQNTLNQALESLAQYSCDNNENNGSLKESQSLIIYNQLEKIDIHEEIVRFKTHVDSLIQLLESSVIEKGKKIDFTLQELFREINTIAAKCSDSIISSIAINIKVEIEKAREQAQNIV</sequence>
<dbReference type="PANTHER" id="PTHR30636:SF3">
    <property type="entry name" value="UPF0701 PROTEIN YICC"/>
    <property type="match status" value="1"/>
</dbReference>
<keyword evidence="3" id="KW-0255">Endonuclease</keyword>
<dbReference type="KEGG" id="dpb:BABL1_gene_133"/>
<evidence type="ECO:0000256" key="5">
    <source>
        <dbReference type="ARBA" id="ARBA00035648"/>
    </source>
</evidence>
<name>V6DJE4_9BACT</name>
<evidence type="ECO:0000313" key="8">
    <source>
        <dbReference type="EMBL" id="CDK30998.1"/>
    </source>
</evidence>
<dbReference type="Proteomes" id="UP000018769">
    <property type="component" value="Chromosome I"/>
</dbReference>
<keyword evidence="9" id="KW-1185">Reference proteome</keyword>
<feature type="domain" description="Endoribonuclease YicC-like C-terminal" evidence="7">
    <location>
        <begin position="181"/>
        <end position="304"/>
    </location>
</feature>
<keyword evidence="2" id="KW-0540">Nuclease</keyword>
<dbReference type="InterPro" id="IPR005229">
    <property type="entry name" value="YicC/YloC-like"/>
</dbReference>